<feature type="region of interest" description="Disordered" evidence="7">
    <location>
        <begin position="59"/>
        <end position="87"/>
    </location>
</feature>
<feature type="compositionally biased region" description="Basic residues" evidence="7">
    <location>
        <begin position="416"/>
        <end position="427"/>
    </location>
</feature>
<dbReference type="PANTHER" id="PTHR21723:SF3">
    <property type="entry name" value="PROTEIN RIC-3"/>
    <property type="match status" value="1"/>
</dbReference>
<reference evidence="10 11" key="1">
    <citation type="submission" date="2014-11" db="EMBL/GenBank/DDBJ databases">
        <title>Genetic blueprint of the zoonotic pathogen Toxocara canis.</title>
        <authorList>
            <person name="Zhu X.-Q."/>
            <person name="Korhonen P.K."/>
            <person name="Cai H."/>
            <person name="Young N.D."/>
            <person name="Nejsum P."/>
            <person name="von Samson-Himmelstjerna G."/>
            <person name="Boag P.R."/>
            <person name="Tan P."/>
            <person name="Li Q."/>
            <person name="Min J."/>
            <person name="Yang Y."/>
            <person name="Wang X."/>
            <person name="Fang X."/>
            <person name="Hall R.S."/>
            <person name="Hofmann A."/>
            <person name="Sternberg P.W."/>
            <person name="Jex A.R."/>
            <person name="Gasser R.B."/>
        </authorList>
    </citation>
    <scope>NUCLEOTIDE SEQUENCE [LARGE SCALE GENOMIC DNA]</scope>
    <source>
        <strain evidence="10">PN_DK_2014</strain>
    </source>
</reference>
<dbReference type="GO" id="GO:0043005">
    <property type="term" value="C:neuron projection"/>
    <property type="evidence" value="ECO:0007669"/>
    <property type="project" value="TreeGrafter"/>
</dbReference>
<feature type="compositionally biased region" description="Basic and acidic residues" evidence="7">
    <location>
        <begin position="381"/>
        <end position="404"/>
    </location>
</feature>
<dbReference type="InterPro" id="IPR026160">
    <property type="entry name" value="Ric3"/>
</dbReference>
<feature type="transmembrane region" description="Helical" evidence="8">
    <location>
        <begin position="30"/>
        <end position="49"/>
    </location>
</feature>
<dbReference type="InterPro" id="IPR032763">
    <property type="entry name" value="RIC3_N"/>
</dbReference>
<feature type="compositionally biased region" description="Basic and acidic residues" evidence="7">
    <location>
        <begin position="321"/>
        <end position="340"/>
    </location>
</feature>
<feature type="compositionally biased region" description="Basic and acidic residues" evidence="7">
    <location>
        <begin position="292"/>
        <end position="305"/>
    </location>
</feature>
<keyword evidence="5 8" id="KW-1133">Transmembrane helix</keyword>
<feature type="region of interest" description="Disordered" evidence="7">
    <location>
        <begin position="270"/>
        <end position="305"/>
    </location>
</feature>
<feature type="domain" description="Resistance to inhibitors of cholinesterase protein 3 N-terminal" evidence="9">
    <location>
        <begin position="37"/>
        <end position="139"/>
    </location>
</feature>
<dbReference type="AlphaFoldDB" id="A0A0B2VP42"/>
<evidence type="ECO:0000256" key="2">
    <source>
        <dbReference type="ARBA" id="ARBA00008538"/>
    </source>
</evidence>
<dbReference type="EMBL" id="JPKZ01001308">
    <property type="protein sequence ID" value="KHN82795.1"/>
    <property type="molecule type" value="Genomic_DNA"/>
</dbReference>
<sequence length="427" mass="48255">MPSSDTANRSRRRRRRSSSEDEGPISGWKMGLVIGVVVLCFGMLYPSLFHPMISSFFSKSPPPQQTVPNRPPIHPSMSSPRARPDIHPGMRMAAAQAEAQTTSSSKGMFAWMLPLYTVGVVVFLIYTLVKDRQQADHQAVKTGHNNHGREEAMALSPNHGMRMAAAQAEAQTTSSSKGMFAWMLPLYTVGVVVFLIYTLVKSKKKKRRRRYAYSSEESDSYEDDDEYGQRGGALHNLGRKKLKSLQERLKQTELAMSKILEQLGTISTEATQGTMPYTPQNSVENGAAESSKNPDSDSKTADITNVDKEQYLRDLEKALREFKHLSNSYNKEERRRRGESVSEEEDMDEDEQEEEVEEDEGIEERTHDDEGSAESVSEEESQQKNDSENGKNGGHSEDKEKKEEEETTMAMEQHVQRVKPHKRSKRT</sequence>
<feature type="transmembrane region" description="Helical" evidence="8">
    <location>
        <begin position="179"/>
        <end position="200"/>
    </location>
</feature>
<feature type="compositionally biased region" description="Polar residues" evidence="7">
    <location>
        <begin position="270"/>
        <end position="291"/>
    </location>
</feature>
<dbReference type="OrthoDB" id="10070774at2759"/>
<dbReference type="OMA" id="IMYRIFL"/>
<accession>A0A0B2VP42</accession>
<evidence type="ECO:0000256" key="8">
    <source>
        <dbReference type="SAM" id="Phobius"/>
    </source>
</evidence>
<feature type="compositionally biased region" description="Pro residues" evidence="7">
    <location>
        <begin position="60"/>
        <end position="74"/>
    </location>
</feature>
<dbReference type="GO" id="GO:0043025">
    <property type="term" value="C:neuronal cell body"/>
    <property type="evidence" value="ECO:0007669"/>
    <property type="project" value="TreeGrafter"/>
</dbReference>
<keyword evidence="3 8" id="KW-0812">Transmembrane</keyword>
<keyword evidence="11" id="KW-1185">Reference proteome</keyword>
<proteinExistence type="inferred from homology"/>
<protein>
    <submittedName>
        <fullName evidence="10">Resistance to inhibitors of cholinesterase protein 3</fullName>
    </submittedName>
</protein>
<feature type="compositionally biased region" description="Acidic residues" evidence="7">
    <location>
        <begin position="341"/>
        <end position="362"/>
    </location>
</feature>
<gene>
    <name evidence="10" type="primary">ric-3</name>
    <name evidence="10" type="ORF">Tcan_16048</name>
</gene>
<feature type="region of interest" description="Disordered" evidence="7">
    <location>
        <begin position="321"/>
        <end position="427"/>
    </location>
</feature>
<evidence type="ECO:0000256" key="4">
    <source>
        <dbReference type="ARBA" id="ARBA00022824"/>
    </source>
</evidence>
<keyword evidence="4" id="KW-0256">Endoplasmic reticulum</keyword>
<dbReference type="Pfam" id="PF15361">
    <property type="entry name" value="RIC3"/>
    <property type="match status" value="2"/>
</dbReference>
<evidence type="ECO:0000256" key="5">
    <source>
        <dbReference type="ARBA" id="ARBA00022989"/>
    </source>
</evidence>
<dbReference type="Proteomes" id="UP000031036">
    <property type="component" value="Unassembled WGS sequence"/>
</dbReference>
<evidence type="ECO:0000256" key="1">
    <source>
        <dbReference type="ARBA" id="ARBA00004586"/>
    </source>
</evidence>
<evidence type="ECO:0000256" key="3">
    <source>
        <dbReference type="ARBA" id="ARBA00022692"/>
    </source>
</evidence>
<dbReference type="GO" id="GO:0007271">
    <property type="term" value="P:synaptic transmission, cholinergic"/>
    <property type="evidence" value="ECO:0007669"/>
    <property type="project" value="TreeGrafter"/>
</dbReference>
<feature type="transmembrane region" description="Helical" evidence="8">
    <location>
        <begin position="109"/>
        <end position="129"/>
    </location>
</feature>
<dbReference type="GO" id="GO:0005789">
    <property type="term" value="C:endoplasmic reticulum membrane"/>
    <property type="evidence" value="ECO:0007669"/>
    <property type="project" value="UniProtKB-SubCell"/>
</dbReference>
<dbReference type="GO" id="GO:0045202">
    <property type="term" value="C:synapse"/>
    <property type="evidence" value="ECO:0007669"/>
    <property type="project" value="GOC"/>
</dbReference>
<keyword evidence="6 8" id="KW-0472">Membrane</keyword>
<evidence type="ECO:0000256" key="6">
    <source>
        <dbReference type="ARBA" id="ARBA00023136"/>
    </source>
</evidence>
<comment type="subcellular location">
    <subcellularLocation>
        <location evidence="1">Endoplasmic reticulum membrane</location>
    </subcellularLocation>
</comment>
<organism evidence="10 11">
    <name type="scientific">Toxocara canis</name>
    <name type="common">Canine roundworm</name>
    <dbReference type="NCBI Taxonomy" id="6265"/>
    <lineage>
        <taxon>Eukaryota</taxon>
        <taxon>Metazoa</taxon>
        <taxon>Ecdysozoa</taxon>
        <taxon>Nematoda</taxon>
        <taxon>Chromadorea</taxon>
        <taxon>Rhabditida</taxon>
        <taxon>Spirurina</taxon>
        <taxon>Ascaridomorpha</taxon>
        <taxon>Ascaridoidea</taxon>
        <taxon>Toxocaridae</taxon>
        <taxon>Toxocara</taxon>
    </lineage>
</organism>
<evidence type="ECO:0000259" key="9">
    <source>
        <dbReference type="Pfam" id="PF15361"/>
    </source>
</evidence>
<name>A0A0B2VP42_TOXCA</name>
<comment type="caution">
    <text evidence="10">The sequence shown here is derived from an EMBL/GenBank/DDBJ whole genome shotgun (WGS) entry which is preliminary data.</text>
</comment>
<dbReference type="PANTHER" id="PTHR21723">
    <property type="entry name" value="RESISTANCE TO INHIBITORS OF CHOLINESTERASE PROTEIN 3 RIC3"/>
    <property type="match status" value="1"/>
</dbReference>
<feature type="region of interest" description="Disordered" evidence="7">
    <location>
        <begin position="208"/>
        <end position="228"/>
    </location>
</feature>
<evidence type="ECO:0000256" key="7">
    <source>
        <dbReference type="SAM" id="MobiDB-lite"/>
    </source>
</evidence>
<feature type="compositionally biased region" description="Acidic residues" evidence="7">
    <location>
        <begin position="216"/>
        <end position="226"/>
    </location>
</feature>
<feature type="domain" description="Resistance to inhibitors of cholinesterase protein 3 N-terminal" evidence="9">
    <location>
        <begin position="148"/>
        <end position="261"/>
    </location>
</feature>
<dbReference type="GO" id="GO:0034394">
    <property type="term" value="P:protein localization to cell surface"/>
    <property type="evidence" value="ECO:0007669"/>
    <property type="project" value="TreeGrafter"/>
</dbReference>
<comment type="similarity">
    <text evidence="2">Belongs to the ric-3 family.</text>
</comment>
<dbReference type="STRING" id="6265.A0A0B2VP42"/>
<feature type="region of interest" description="Disordered" evidence="7">
    <location>
        <begin position="1"/>
        <end position="23"/>
    </location>
</feature>
<evidence type="ECO:0000313" key="10">
    <source>
        <dbReference type="EMBL" id="KHN82795.1"/>
    </source>
</evidence>
<evidence type="ECO:0000313" key="11">
    <source>
        <dbReference type="Proteomes" id="UP000031036"/>
    </source>
</evidence>